<proteinExistence type="predicted"/>
<feature type="compositionally biased region" description="Low complexity" evidence="1">
    <location>
        <begin position="18"/>
        <end position="44"/>
    </location>
</feature>
<keyword evidence="4" id="KW-1185">Reference proteome</keyword>
<comment type="caution">
    <text evidence="3">The sequence shown here is derived from an EMBL/GenBank/DDBJ whole genome shotgun (WGS) entry which is preliminary data.</text>
</comment>
<name>A0A9W7Y2J0_9FUNG</name>
<reference evidence="3" key="1">
    <citation type="submission" date="2022-07" db="EMBL/GenBank/DDBJ databases">
        <title>Phylogenomic reconstructions and comparative analyses of Kickxellomycotina fungi.</title>
        <authorList>
            <person name="Reynolds N.K."/>
            <person name="Stajich J.E."/>
            <person name="Barry K."/>
            <person name="Grigoriev I.V."/>
            <person name="Crous P."/>
            <person name="Smith M.E."/>
        </authorList>
    </citation>
    <scope>NUCLEOTIDE SEQUENCE</scope>
    <source>
        <strain evidence="3">BCRC 34381</strain>
    </source>
</reference>
<dbReference type="AlphaFoldDB" id="A0A9W7Y2J0"/>
<evidence type="ECO:0000256" key="2">
    <source>
        <dbReference type="SAM" id="SignalP"/>
    </source>
</evidence>
<feature type="region of interest" description="Disordered" evidence="1">
    <location>
        <begin position="18"/>
        <end position="54"/>
    </location>
</feature>
<dbReference type="Proteomes" id="UP001143981">
    <property type="component" value="Unassembled WGS sequence"/>
</dbReference>
<evidence type="ECO:0000313" key="4">
    <source>
        <dbReference type="Proteomes" id="UP001143981"/>
    </source>
</evidence>
<evidence type="ECO:0000256" key="1">
    <source>
        <dbReference type="SAM" id="MobiDB-lite"/>
    </source>
</evidence>
<sequence>MKFAIASILLAAVALAQESTPATSAPEATPTAAPEEMPGAATPATMPPMPMGPSQTESLLARLASYFDLSHVTSDVASMPVFMVKVFDPVTGKFNVLASSVSRSGSSFYVPVCPVD</sequence>
<gene>
    <name evidence="3" type="ORF">LPJ61_005940</name>
</gene>
<feature type="chain" id="PRO_5040748526" evidence="2">
    <location>
        <begin position="17"/>
        <end position="116"/>
    </location>
</feature>
<dbReference type="EMBL" id="JANBOI010002367">
    <property type="protein sequence ID" value="KAJ1722340.1"/>
    <property type="molecule type" value="Genomic_DNA"/>
</dbReference>
<feature type="signal peptide" evidence="2">
    <location>
        <begin position="1"/>
        <end position="16"/>
    </location>
</feature>
<accession>A0A9W7Y2J0</accession>
<evidence type="ECO:0000313" key="3">
    <source>
        <dbReference type="EMBL" id="KAJ1722340.1"/>
    </source>
</evidence>
<feature type="non-terminal residue" evidence="3">
    <location>
        <position position="116"/>
    </location>
</feature>
<dbReference type="OrthoDB" id="4062651at2759"/>
<protein>
    <submittedName>
        <fullName evidence="3">Uncharacterized protein</fullName>
    </submittedName>
</protein>
<keyword evidence="2" id="KW-0732">Signal</keyword>
<organism evidence="3 4">
    <name type="scientific">Coemansia biformis</name>
    <dbReference type="NCBI Taxonomy" id="1286918"/>
    <lineage>
        <taxon>Eukaryota</taxon>
        <taxon>Fungi</taxon>
        <taxon>Fungi incertae sedis</taxon>
        <taxon>Zoopagomycota</taxon>
        <taxon>Kickxellomycotina</taxon>
        <taxon>Kickxellomycetes</taxon>
        <taxon>Kickxellales</taxon>
        <taxon>Kickxellaceae</taxon>
        <taxon>Coemansia</taxon>
    </lineage>
</organism>